<protein>
    <submittedName>
        <fullName evidence="2">Uncharacterized protein</fullName>
    </submittedName>
</protein>
<evidence type="ECO:0000313" key="3">
    <source>
        <dbReference type="Proteomes" id="UP001056685"/>
    </source>
</evidence>
<feature type="region of interest" description="Disordered" evidence="1">
    <location>
        <begin position="64"/>
        <end position="112"/>
    </location>
</feature>
<sequence>MRDVIEMAEEARREKEDALAMESLSQGEFMSLALSGFARSEGYEVPEREWLLHPFDAWVRNPHYQGEPGAHPEDDEYWSATDEERAEMDAARRARAAQTYAPPPSFDDDIPF</sequence>
<keyword evidence="3" id="KW-1185">Reference proteome</keyword>
<proteinExistence type="predicted"/>
<gene>
    <name evidence="2" type="ORF">KABACHOK_05850</name>
</gene>
<evidence type="ECO:0000256" key="1">
    <source>
        <dbReference type="SAM" id="MobiDB-lite"/>
    </source>
</evidence>
<evidence type="ECO:0000313" key="2">
    <source>
        <dbReference type="EMBL" id="USN14398.1"/>
    </source>
</evidence>
<accession>A0A9E7MQC6</accession>
<reference evidence="2" key="1">
    <citation type="submission" date="2022-05" db="EMBL/GenBank/DDBJ databases">
        <authorList>
            <person name="Friedrich I."/>
            <person name="Poehlein A."/>
            <person name="Schneider D."/>
            <person name="Hertel R."/>
            <person name="Daniel R."/>
        </authorList>
    </citation>
    <scope>NUCLEOTIDE SEQUENCE</scope>
</reference>
<dbReference type="EMBL" id="ON529852">
    <property type="protein sequence ID" value="USN14398.1"/>
    <property type="molecule type" value="Genomic_DNA"/>
</dbReference>
<name>A0A9E7MQC6_9CAUD</name>
<organism evidence="2 3">
    <name type="scientific">Brevundimonas phage vB_BpoS-Kabachok</name>
    <dbReference type="NCBI Taxonomy" id="2948600"/>
    <lineage>
        <taxon>Viruses</taxon>
        <taxon>Duplodnaviria</taxon>
        <taxon>Heunggongvirae</taxon>
        <taxon>Uroviricota</taxon>
        <taxon>Caudoviricetes</taxon>
        <taxon>Jeanschmidtviridae</taxon>
        <taxon>Marchewkavirus</taxon>
        <taxon>Marchewkavirus kabachok</taxon>
    </lineage>
</organism>
<dbReference type="Proteomes" id="UP001056685">
    <property type="component" value="Segment"/>
</dbReference>